<dbReference type="RefSeq" id="YP_009617313.1">
    <property type="nucleotide sequence ID" value="NC_042060.1"/>
</dbReference>
<organism evidence="1 2">
    <name type="scientific">Pseudomonas phage PA7</name>
    <dbReference type="NCBI Taxonomy" id="347330"/>
    <lineage>
        <taxon>Viruses</taxon>
        <taxon>Duplodnaviria</taxon>
        <taxon>Heunggongvirae</taxon>
        <taxon>Uroviricota</taxon>
        <taxon>Caudoviricetes</taxon>
        <taxon>Chimalliviridae</taxon>
        <taxon>Phikzvirus</taxon>
        <taxon>Phikzvirus PA7</taxon>
    </lineage>
</organism>
<proteinExistence type="predicted"/>
<evidence type="ECO:0000313" key="2">
    <source>
        <dbReference type="Proteomes" id="UP000232534"/>
    </source>
</evidence>
<dbReference type="Proteomes" id="UP000232534">
    <property type="component" value="Segment"/>
</dbReference>
<dbReference type="GeneID" id="40093852"/>
<dbReference type="EMBL" id="JX233784">
    <property type="protein sequence ID" value="AFO70832.1"/>
    <property type="molecule type" value="Genomic_DNA"/>
</dbReference>
<evidence type="ECO:0000313" key="1">
    <source>
        <dbReference type="EMBL" id="AFO70832.1"/>
    </source>
</evidence>
<protein>
    <submittedName>
        <fullName evidence="1">Uncharacterized protein</fullName>
    </submittedName>
</protein>
<reference evidence="1 2" key="1">
    <citation type="submission" date="2012-06" db="EMBL/GenBank/DDBJ databases">
        <authorList>
            <person name="Kim M.S."/>
            <person name="Cha K.E."/>
            <person name="Kim Y.D."/>
            <person name="Myung H."/>
        </authorList>
    </citation>
    <scope>NUCLEOTIDE SEQUENCE [LARGE SCALE GENOMIC DNA]</scope>
</reference>
<name>I7CN77_9CAUD</name>
<sequence>MLEICNQPIELFLGQLITMRFQKYFYLRKNVQSDVQLDTRNELCDIQFTITTKMIYQLAMLFTVTVGGDLIDKNIRDTAFDLFGYSLTVFLYGSFDREDGSNGCCANCQCNKTKTKCVFFDEVHIDYPFKVVYIIEDIRTHRETSQKIRSNVNRVEGFVYTGNSIYVNQARTAHGYPFTVTEGFTDQYTNIIYVSAVRP</sequence>
<accession>I7CN77</accession>
<keyword evidence="2" id="KW-1185">Reference proteome</keyword>
<dbReference type="KEGG" id="vg:40093852"/>